<organism evidence="4 5">
    <name type="scientific">Trichonephila inaurata madagascariensis</name>
    <dbReference type="NCBI Taxonomy" id="2747483"/>
    <lineage>
        <taxon>Eukaryota</taxon>
        <taxon>Metazoa</taxon>
        <taxon>Ecdysozoa</taxon>
        <taxon>Arthropoda</taxon>
        <taxon>Chelicerata</taxon>
        <taxon>Arachnida</taxon>
        <taxon>Araneae</taxon>
        <taxon>Araneomorphae</taxon>
        <taxon>Entelegynae</taxon>
        <taxon>Araneoidea</taxon>
        <taxon>Nephilidae</taxon>
        <taxon>Trichonephila</taxon>
        <taxon>Trichonephila inaurata</taxon>
    </lineage>
</organism>
<gene>
    <name evidence="4" type="primary">HCA</name>
    <name evidence="4" type="ORF">TNIN_477291</name>
</gene>
<dbReference type="InterPro" id="IPR013788">
    <property type="entry name" value="Hemocyanin/hexamerin"/>
</dbReference>
<proteinExistence type="predicted"/>
<dbReference type="InterPro" id="IPR014756">
    <property type="entry name" value="Ig_E-set"/>
</dbReference>
<evidence type="ECO:0000256" key="1">
    <source>
        <dbReference type="ARBA" id="ARBA00022723"/>
    </source>
</evidence>
<dbReference type="Gene3D" id="2.60.40.1520">
    <property type="entry name" value="Hemocyanin, C-terminal domain"/>
    <property type="match status" value="1"/>
</dbReference>
<dbReference type="SUPFAM" id="SSF81296">
    <property type="entry name" value="E set domains"/>
    <property type="match status" value="1"/>
</dbReference>
<dbReference type="AlphaFoldDB" id="A0A8X6MA13"/>
<dbReference type="GO" id="GO:0046872">
    <property type="term" value="F:metal ion binding"/>
    <property type="evidence" value="ECO:0007669"/>
    <property type="project" value="UniProtKB-KW"/>
</dbReference>
<accession>A0A8X6MA13</accession>
<dbReference type="PANTHER" id="PTHR11511:SF4">
    <property type="entry name" value="PHENOLOXIDASE 2-RELATED"/>
    <property type="match status" value="1"/>
</dbReference>
<dbReference type="InterPro" id="IPR037020">
    <property type="entry name" value="Hemocyanin_C_sf"/>
</dbReference>
<evidence type="ECO:0000259" key="3">
    <source>
        <dbReference type="Pfam" id="PF03723"/>
    </source>
</evidence>
<dbReference type="InterPro" id="IPR005203">
    <property type="entry name" value="Hemocyanin_C"/>
</dbReference>
<keyword evidence="1" id="KW-0479">Metal-binding</keyword>
<evidence type="ECO:0000313" key="4">
    <source>
        <dbReference type="EMBL" id="GFS35450.1"/>
    </source>
</evidence>
<name>A0A8X6MA13_9ARAC</name>
<comment type="caution">
    <text evidence="4">The sequence shown here is derived from an EMBL/GenBank/DDBJ whole genome shotgun (WGS) entry which is preliminary data.</text>
</comment>
<keyword evidence="5" id="KW-1185">Reference proteome</keyword>
<protein>
    <submittedName>
        <fullName evidence="4">Hemocyanin A chain</fullName>
    </submittedName>
</protein>
<evidence type="ECO:0000256" key="2">
    <source>
        <dbReference type="ARBA" id="ARBA00023008"/>
    </source>
</evidence>
<dbReference type="Proteomes" id="UP000886998">
    <property type="component" value="Unassembled WGS sequence"/>
</dbReference>
<feature type="domain" description="Hemocyanin C-terminal" evidence="3">
    <location>
        <begin position="8"/>
        <end position="215"/>
    </location>
</feature>
<dbReference type="PANTHER" id="PTHR11511">
    <property type="entry name" value="LARVAL STORAGE PROTEIN/PHENOLOXIDASE"/>
    <property type="match status" value="1"/>
</dbReference>
<dbReference type="EMBL" id="BMAV01024703">
    <property type="protein sequence ID" value="GFS35450.1"/>
    <property type="molecule type" value="Genomic_DNA"/>
</dbReference>
<evidence type="ECO:0000313" key="5">
    <source>
        <dbReference type="Proteomes" id="UP000886998"/>
    </source>
</evidence>
<sequence>MNWNFGSPGSVRARYHHLDHESFSYIITTVNNSNELKLGTVRLFLAPKYDELGNIIPLDEQKKLYIEMDKFGVELRPGKNTVVRSSTDSSVTISSTYTFKEFLHGEDLQEDRSEFCSCLNTCSCPKGMTKACSSISLLCRKGLFCFLFALLAKQFYQQVAAARNCNDALSYCDVMDEKYPDKRAMGYPLDRTIVAQNHAEFLTPNMLVSNITIRFQD</sequence>
<dbReference type="Pfam" id="PF03723">
    <property type="entry name" value="Hemocyanin_C"/>
    <property type="match status" value="1"/>
</dbReference>
<keyword evidence="2" id="KW-0186">Copper</keyword>
<reference evidence="4" key="1">
    <citation type="submission" date="2020-08" db="EMBL/GenBank/DDBJ databases">
        <title>Multicomponent nature underlies the extraordinary mechanical properties of spider dragline silk.</title>
        <authorList>
            <person name="Kono N."/>
            <person name="Nakamura H."/>
            <person name="Mori M."/>
            <person name="Yoshida Y."/>
            <person name="Ohtoshi R."/>
            <person name="Malay A.D."/>
            <person name="Moran D.A.P."/>
            <person name="Tomita M."/>
            <person name="Numata K."/>
            <person name="Arakawa K."/>
        </authorList>
    </citation>
    <scope>NUCLEOTIDE SEQUENCE</scope>
</reference>
<dbReference type="OrthoDB" id="8119704at2759"/>